<evidence type="ECO:0000256" key="5">
    <source>
        <dbReference type="SAM" id="MobiDB-lite"/>
    </source>
</evidence>
<keyword evidence="2" id="KW-0732">Signal</keyword>
<dbReference type="OMA" id="VWDHFFN"/>
<feature type="domain" description="Calcineurin-like phosphoesterase" evidence="6">
    <location>
        <begin position="199"/>
        <end position="392"/>
    </location>
</feature>
<reference evidence="8 10" key="1">
    <citation type="journal article" date="2012" name="Nature">
        <title>Algal genomes reveal evolutionary mosaicism and the fate of nucleomorphs.</title>
        <authorList>
            <consortium name="DOE Joint Genome Institute"/>
            <person name="Curtis B.A."/>
            <person name="Tanifuji G."/>
            <person name="Burki F."/>
            <person name="Gruber A."/>
            <person name="Irimia M."/>
            <person name="Maruyama S."/>
            <person name="Arias M.C."/>
            <person name="Ball S.G."/>
            <person name="Gile G.H."/>
            <person name="Hirakawa Y."/>
            <person name="Hopkins J.F."/>
            <person name="Kuo A."/>
            <person name="Rensing S.A."/>
            <person name="Schmutz J."/>
            <person name="Symeonidi A."/>
            <person name="Elias M."/>
            <person name="Eveleigh R.J."/>
            <person name="Herman E.K."/>
            <person name="Klute M.J."/>
            <person name="Nakayama T."/>
            <person name="Obornik M."/>
            <person name="Reyes-Prieto A."/>
            <person name="Armbrust E.V."/>
            <person name="Aves S.J."/>
            <person name="Beiko R.G."/>
            <person name="Coutinho P."/>
            <person name="Dacks J.B."/>
            <person name="Durnford D.G."/>
            <person name="Fast N.M."/>
            <person name="Green B.R."/>
            <person name="Grisdale C.J."/>
            <person name="Hempel F."/>
            <person name="Henrissat B."/>
            <person name="Hoppner M.P."/>
            <person name="Ishida K."/>
            <person name="Kim E."/>
            <person name="Koreny L."/>
            <person name="Kroth P.G."/>
            <person name="Liu Y."/>
            <person name="Malik S.B."/>
            <person name="Maier U.G."/>
            <person name="McRose D."/>
            <person name="Mock T."/>
            <person name="Neilson J.A."/>
            <person name="Onodera N.T."/>
            <person name="Poole A.M."/>
            <person name="Pritham E.J."/>
            <person name="Richards T.A."/>
            <person name="Rocap G."/>
            <person name="Roy S.W."/>
            <person name="Sarai C."/>
            <person name="Schaack S."/>
            <person name="Shirato S."/>
            <person name="Slamovits C.H."/>
            <person name="Spencer D.F."/>
            <person name="Suzuki S."/>
            <person name="Worden A.Z."/>
            <person name="Zauner S."/>
            <person name="Barry K."/>
            <person name="Bell C."/>
            <person name="Bharti A.K."/>
            <person name="Crow J.A."/>
            <person name="Grimwood J."/>
            <person name="Kramer R."/>
            <person name="Lindquist E."/>
            <person name="Lucas S."/>
            <person name="Salamov A."/>
            <person name="McFadden G.I."/>
            <person name="Lane C.E."/>
            <person name="Keeling P.J."/>
            <person name="Gray M.W."/>
            <person name="Grigoriev I.V."/>
            <person name="Archibald J.M."/>
        </authorList>
    </citation>
    <scope>NUCLEOTIDE SEQUENCE</scope>
    <source>
        <strain evidence="8 10">CCMP2712</strain>
    </source>
</reference>
<keyword evidence="4" id="KW-0378">Hydrolase</keyword>
<dbReference type="OrthoDB" id="45007at2759"/>
<dbReference type="GO" id="GO:0046872">
    <property type="term" value="F:metal ion binding"/>
    <property type="evidence" value="ECO:0007669"/>
    <property type="project" value="InterPro"/>
</dbReference>
<dbReference type="CDD" id="cd00839">
    <property type="entry name" value="MPP_PAPs"/>
    <property type="match status" value="1"/>
</dbReference>
<gene>
    <name evidence="8" type="ORF">GUITHDRAFT_161772</name>
</gene>
<evidence type="ECO:0000259" key="6">
    <source>
        <dbReference type="Pfam" id="PF00149"/>
    </source>
</evidence>
<dbReference type="STRING" id="905079.L1JR24"/>
<dbReference type="SUPFAM" id="SSF56300">
    <property type="entry name" value="Metallo-dependent phosphatases"/>
    <property type="match status" value="1"/>
</dbReference>
<dbReference type="KEGG" id="gtt:GUITHDRAFT_161772"/>
<dbReference type="Pfam" id="PF00149">
    <property type="entry name" value="Metallophos"/>
    <property type="match status" value="1"/>
</dbReference>
<reference evidence="9" key="3">
    <citation type="submission" date="2016-03" db="UniProtKB">
        <authorList>
            <consortium name="EnsemblProtists"/>
        </authorList>
    </citation>
    <scope>IDENTIFICATION</scope>
</reference>
<accession>L1JR24</accession>
<dbReference type="InterPro" id="IPR008963">
    <property type="entry name" value="Purple_acid_Pase-like_N"/>
</dbReference>
<dbReference type="InterPro" id="IPR004843">
    <property type="entry name" value="Calcineurin-like_PHP"/>
</dbReference>
<dbReference type="InterPro" id="IPR029052">
    <property type="entry name" value="Metallo-depent_PP-like"/>
</dbReference>
<dbReference type="EnsemblProtists" id="EKX51016">
    <property type="protein sequence ID" value="EKX51016"/>
    <property type="gene ID" value="GUITHDRAFT_161772"/>
</dbReference>
<dbReference type="Proteomes" id="UP000011087">
    <property type="component" value="Unassembled WGS sequence"/>
</dbReference>
<keyword evidence="10" id="KW-1185">Reference proteome</keyword>
<comment type="catalytic activity">
    <reaction evidence="4">
        <text>a phosphate monoester + H2O = an alcohol + phosphate</text>
        <dbReference type="Rhea" id="RHEA:15017"/>
        <dbReference type="ChEBI" id="CHEBI:15377"/>
        <dbReference type="ChEBI" id="CHEBI:30879"/>
        <dbReference type="ChEBI" id="CHEBI:43474"/>
        <dbReference type="ChEBI" id="CHEBI:67140"/>
        <dbReference type="EC" id="3.1.3.2"/>
    </reaction>
</comment>
<dbReference type="GO" id="GO:0003993">
    <property type="term" value="F:acid phosphatase activity"/>
    <property type="evidence" value="ECO:0007669"/>
    <property type="project" value="UniProtKB-EC"/>
</dbReference>
<evidence type="ECO:0000256" key="4">
    <source>
        <dbReference type="RuleBase" id="RU361203"/>
    </source>
</evidence>
<sequence length="482" mass="54352">MSNEAKHEENSLIMQGGKQTITVRWRSLPWHWSPYWVGAYLVSDDITRTSPIKFQFVVNSVRGEHKFDMLNMREDIVFYLFKAIGDKAQLVGKSNVVSLERKNQPTQAHLAYTSNPGELLLSWTTGRNFTNQMVQFGPSTSNITAISMASSALLYSSEEMCGGWASGVGFRDPGIRHRAMMKATQGSKDLCYRYGSDVGDISYAKGFESEWENFMDQVWKIEEIATQVPYMTAIGNHERDWPNSGEKEKRHGKSRSVRGSFDSGGECGVAYNRRFVMPAPSPTLPSFSAFSSSASSDSPWYSFSHPLLHVAVISTEHSLEQQKKWLEEDLRLVDRSVTPWVMVVGHRPMYFTGILPGAADDQQVAQELREAFEPLLMLYKVDVVLAGHHHSYQRTCPIYHGECQKTGDGGYAAPVYLVTGNGGYLNSPIVMPKPKEFEYADSLHHGYLRVSVDEKFLEVQYLRTSRHGQAKTHDKIRLAAHN</sequence>
<dbReference type="HOGENOM" id="CLU_013387_4_1_1"/>
<feature type="region of interest" description="Disordered" evidence="5">
    <location>
        <begin position="236"/>
        <end position="261"/>
    </location>
</feature>
<evidence type="ECO:0000313" key="9">
    <source>
        <dbReference type="EnsemblProtists" id="EKX51016"/>
    </source>
</evidence>
<reference evidence="10" key="2">
    <citation type="submission" date="2012-11" db="EMBL/GenBank/DDBJ databases">
        <authorList>
            <person name="Kuo A."/>
            <person name="Curtis B.A."/>
            <person name="Tanifuji G."/>
            <person name="Burki F."/>
            <person name="Gruber A."/>
            <person name="Irimia M."/>
            <person name="Maruyama S."/>
            <person name="Arias M.C."/>
            <person name="Ball S.G."/>
            <person name="Gile G.H."/>
            <person name="Hirakawa Y."/>
            <person name="Hopkins J.F."/>
            <person name="Rensing S.A."/>
            <person name="Schmutz J."/>
            <person name="Symeonidi A."/>
            <person name="Elias M."/>
            <person name="Eveleigh R.J."/>
            <person name="Herman E.K."/>
            <person name="Klute M.J."/>
            <person name="Nakayama T."/>
            <person name="Obornik M."/>
            <person name="Reyes-Prieto A."/>
            <person name="Armbrust E.V."/>
            <person name="Aves S.J."/>
            <person name="Beiko R.G."/>
            <person name="Coutinho P."/>
            <person name="Dacks J.B."/>
            <person name="Durnford D.G."/>
            <person name="Fast N.M."/>
            <person name="Green B.R."/>
            <person name="Grisdale C."/>
            <person name="Hempe F."/>
            <person name="Henrissat B."/>
            <person name="Hoppner M.P."/>
            <person name="Ishida K.-I."/>
            <person name="Kim E."/>
            <person name="Koreny L."/>
            <person name="Kroth P.G."/>
            <person name="Liu Y."/>
            <person name="Malik S.-B."/>
            <person name="Maier U.G."/>
            <person name="McRose D."/>
            <person name="Mock T."/>
            <person name="Neilson J.A."/>
            <person name="Onodera N.T."/>
            <person name="Poole A.M."/>
            <person name="Pritham E.J."/>
            <person name="Richards T.A."/>
            <person name="Rocap G."/>
            <person name="Roy S.W."/>
            <person name="Sarai C."/>
            <person name="Schaack S."/>
            <person name="Shirato S."/>
            <person name="Slamovits C.H."/>
            <person name="Spencer D.F."/>
            <person name="Suzuki S."/>
            <person name="Worden A.Z."/>
            <person name="Zauner S."/>
            <person name="Barry K."/>
            <person name="Bell C."/>
            <person name="Bharti A.K."/>
            <person name="Crow J.A."/>
            <person name="Grimwood J."/>
            <person name="Kramer R."/>
            <person name="Lindquist E."/>
            <person name="Lucas S."/>
            <person name="Salamov A."/>
            <person name="McFadden G.I."/>
            <person name="Lane C.E."/>
            <person name="Keeling P.J."/>
            <person name="Gray M.W."/>
            <person name="Grigoriev I.V."/>
            <person name="Archibald J.M."/>
        </authorList>
    </citation>
    <scope>NUCLEOTIDE SEQUENCE</scope>
    <source>
        <strain evidence="10">CCMP2712</strain>
    </source>
</reference>
<dbReference type="PaxDb" id="55529-EKX51016"/>
<evidence type="ECO:0000313" key="8">
    <source>
        <dbReference type="EMBL" id="EKX51016.1"/>
    </source>
</evidence>
<protein>
    <recommendedName>
        <fullName evidence="4">Purple acid phosphatase</fullName>
        <ecNumber evidence="4">3.1.3.2</ecNumber>
    </recommendedName>
</protein>
<organism evidence="8">
    <name type="scientific">Guillardia theta (strain CCMP2712)</name>
    <name type="common">Cryptophyte</name>
    <dbReference type="NCBI Taxonomy" id="905079"/>
    <lineage>
        <taxon>Eukaryota</taxon>
        <taxon>Cryptophyceae</taxon>
        <taxon>Pyrenomonadales</taxon>
        <taxon>Geminigeraceae</taxon>
        <taxon>Guillardia</taxon>
    </lineage>
</organism>
<dbReference type="eggNOG" id="KOG1378">
    <property type="taxonomic scope" value="Eukaryota"/>
</dbReference>
<evidence type="ECO:0000259" key="7">
    <source>
        <dbReference type="Pfam" id="PF14008"/>
    </source>
</evidence>
<evidence type="ECO:0000313" key="10">
    <source>
        <dbReference type="Proteomes" id="UP000011087"/>
    </source>
</evidence>
<dbReference type="InterPro" id="IPR025733">
    <property type="entry name" value="PAPs_C"/>
</dbReference>
<dbReference type="EMBL" id="JH992977">
    <property type="protein sequence ID" value="EKX51016.1"/>
    <property type="molecule type" value="Genomic_DNA"/>
</dbReference>
<evidence type="ECO:0000256" key="2">
    <source>
        <dbReference type="ARBA" id="ARBA00022729"/>
    </source>
</evidence>
<feature type="domain" description="Purple acid phosphatase C-terminal" evidence="7">
    <location>
        <begin position="413"/>
        <end position="465"/>
    </location>
</feature>
<dbReference type="Pfam" id="PF14008">
    <property type="entry name" value="Metallophos_C"/>
    <property type="match status" value="1"/>
</dbReference>
<dbReference type="RefSeq" id="XP_005837996.1">
    <property type="nucleotide sequence ID" value="XM_005837939.1"/>
</dbReference>
<keyword evidence="3" id="KW-0325">Glycoprotein</keyword>
<evidence type="ECO:0000256" key="1">
    <source>
        <dbReference type="ARBA" id="ARBA00011738"/>
    </source>
</evidence>
<dbReference type="InterPro" id="IPR041792">
    <property type="entry name" value="MPP_PAP"/>
</dbReference>
<comment type="similarity">
    <text evidence="4">Belongs to the metallophosphoesterase superfamily. Purple acid phosphatase family.</text>
</comment>
<dbReference type="Gene3D" id="3.60.21.10">
    <property type="match status" value="1"/>
</dbReference>
<evidence type="ECO:0000256" key="3">
    <source>
        <dbReference type="ARBA" id="ARBA00023180"/>
    </source>
</evidence>
<dbReference type="GeneID" id="17307664"/>
<feature type="compositionally biased region" description="Basic and acidic residues" evidence="5">
    <location>
        <begin position="236"/>
        <end position="249"/>
    </location>
</feature>
<name>L1JR24_GUITC</name>
<dbReference type="EC" id="3.1.3.2" evidence="4"/>
<dbReference type="AlphaFoldDB" id="L1JR24"/>
<proteinExistence type="inferred from homology"/>
<dbReference type="PANTHER" id="PTHR45778:SF3">
    <property type="entry name" value="PURPLE ACID PHOSPHATASE"/>
    <property type="match status" value="1"/>
</dbReference>
<dbReference type="PANTHER" id="PTHR45778">
    <property type="entry name" value="PURPLE ACID PHOSPHATASE-RELATED"/>
    <property type="match status" value="1"/>
</dbReference>
<dbReference type="SUPFAM" id="SSF49363">
    <property type="entry name" value="Purple acid phosphatase, N-terminal domain"/>
    <property type="match status" value="1"/>
</dbReference>
<comment type="subunit">
    <text evidence="1">Homodimer.</text>
</comment>